<keyword evidence="3" id="KW-1185">Reference proteome</keyword>
<evidence type="ECO:0000259" key="1">
    <source>
        <dbReference type="Pfam" id="PF08486"/>
    </source>
</evidence>
<evidence type="ECO:0000313" key="2">
    <source>
        <dbReference type="EMBL" id="AKC95654.1"/>
    </source>
</evidence>
<dbReference type="EMBL" id="CP011280">
    <property type="protein sequence ID" value="AKC95654.1"/>
    <property type="molecule type" value="Genomic_DNA"/>
</dbReference>
<reference evidence="2 3" key="1">
    <citation type="journal article" date="2012" name="BMC Genomics">
        <title>Genomic sequence analysis and characterization of Sneathia amnii sp. nov.</title>
        <authorList>
            <consortium name="Vaginal Microbiome Consortium (additional members)"/>
            <person name="Harwich M.D.Jr."/>
            <person name="Serrano M.G."/>
            <person name="Fettweis J.M."/>
            <person name="Alves J.M."/>
            <person name="Reimers M.A."/>
            <person name="Buck G.A."/>
            <person name="Jefferson K.K."/>
        </authorList>
    </citation>
    <scope>NUCLEOTIDE SEQUENCE [LARGE SCALE GENOMIC DNA]</scope>
    <source>
        <strain evidence="2 3">SN35</strain>
    </source>
</reference>
<dbReference type="PROSITE" id="PS51257">
    <property type="entry name" value="PROKAR_LIPOPROTEIN"/>
    <property type="match status" value="1"/>
</dbReference>
<dbReference type="NCBIfam" id="TIGR02669">
    <property type="entry name" value="SpoIID_LytB"/>
    <property type="match status" value="1"/>
</dbReference>
<organism evidence="2 3">
    <name type="scientific">Sneathia vaginalis</name>
    <dbReference type="NCBI Taxonomy" id="187101"/>
    <lineage>
        <taxon>Bacteria</taxon>
        <taxon>Fusobacteriati</taxon>
        <taxon>Fusobacteriota</taxon>
        <taxon>Fusobacteriia</taxon>
        <taxon>Fusobacteriales</taxon>
        <taxon>Leptotrichiaceae</taxon>
        <taxon>Sneathia</taxon>
    </lineage>
</organism>
<dbReference type="GO" id="GO:0030435">
    <property type="term" value="P:sporulation resulting in formation of a cellular spore"/>
    <property type="evidence" value="ECO:0007669"/>
    <property type="project" value="InterPro"/>
</dbReference>
<gene>
    <name evidence="2" type="ORF">VC03_03915</name>
</gene>
<protein>
    <recommendedName>
        <fullName evidence="1">Sporulation stage II protein D amidase enhancer LytB N-terminal domain-containing protein</fullName>
    </recommendedName>
</protein>
<evidence type="ECO:0000313" key="3">
    <source>
        <dbReference type="Proteomes" id="UP000033103"/>
    </source>
</evidence>
<dbReference type="InterPro" id="IPR051922">
    <property type="entry name" value="Bact_Sporulation_Assoc"/>
</dbReference>
<accession>A0A0E3UTY1</accession>
<dbReference type="Proteomes" id="UP000033103">
    <property type="component" value="Chromosome"/>
</dbReference>
<dbReference type="PATRIC" id="fig|1069640.6.peg.774"/>
<feature type="domain" description="Sporulation stage II protein D amidase enhancer LytB N-terminal" evidence="1">
    <location>
        <begin position="57"/>
        <end position="145"/>
    </location>
</feature>
<dbReference type="STRING" id="187101.VC03_03915"/>
<dbReference type="InterPro" id="IPR013693">
    <property type="entry name" value="SpoIID/LytB_N"/>
</dbReference>
<dbReference type="RefSeq" id="WP_046328760.1">
    <property type="nucleotide sequence ID" value="NZ_CP011280.1"/>
</dbReference>
<dbReference type="Pfam" id="PF08486">
    <property type="entry name" value="SpoIID"/>
    <property type="match status" value="1"/>
</dbReference>
<dbReference type="OrthoDB" id="9794671at2"/>
<dbReference type="AlphaFoldDB" id="A0A0E3UTY1"/>
<dbReference type="PANTHER" id="PTHR30032">
    <property type="entry name" value="N-ACETYLMURAMOYL-L-ALANINE AMIDASE-RELATED"/>
    <property type="match status" value="1"/>
</dbReference>
<dbReference type="HOGENOM" id="CLU_021203_1_1_0"/>
<name>A0A0E3UTY1_9FUSO</name>
<dbReference type="InterPro" id="IPR013486">
    <property type="entry name" value="SpoIID/LytB"/>
</dbReference>
<dbReference type="GO" id="GO:0030288">
    <property type="term" value="C:outer membrane-bounded periplasmic space"/>
    <property type="evidence" value="ECO:0007669"/>
    <property type="project" value="TreeGrafter"/>
</dbReference>
<sequence length="293" mass="33905">MKKIICILITFLLISCTEIEHITRPIYRRNVGDNPVVKIKLSTNSSNYRGDIYFDGNDRINEVRLEDYLYSVVASEMPRRFNIEALKAQAVAARTYAVNRLLSNNGSRNYDMFDDQRSQAYNGIKQENEKVRRAVDSTRGIILTYNDNPIDALYTASCGSKTLAAIDYFGKDYPYLQSVDDYSQEEIWKRSINLEDLKNILNSETENIEDVDNLVYLDDMILTKKQFKLKMHLRSPRYTVKLIDGVVYINGEGYGHCVGMSQVGANNLAKRGYDYVQILKHYYTNVELKRIYQ</sequence>
<dbReference type="PANTHER" id="PTHR30032:SF4">
    <property type="entry name" value="AMIDASE ENHANCER"/>
    <property type="match status" value="1"/>
</dbReference>
<dbReference type="KEGG" id="sns:VC03_03915"/>
<proteinExistence type="predicted"/>